<keyword evidence="3" id="KW-1185">Reference proteome</keyword>
<organism evidence="2 3">
    <name type="scientific">Carboxydichorda subterranea</name>
    <dbReference type="NCBI Taxonomy" id="3109565"/>
    <lineage>
        <taxon>Bacteria</taxon>
        <taxon>Bacillati</taxon>
        <taxon>Bacillota</taxon>
        <taxon>Limnochordia</taxon>
        <taxon>Limnochordales</taxon>
        <taxon>Geochordaceae</taxon>
        <taxon>Carboxydichorda</taxon>
    </lineage>
</organism>
<feature type="compositionally biased region" description="Acidic residues" evidence="1">
    <location>
        <begin position="46"/>
        <end position="55"/>
    </location>
</feature>
<dbReference type="Pfam" id="PF00269">
    <property type="entry name" value="SASP"/>
    <property type="match status" value="1"/>
</dbReference>
<dbReference type="EMBL" id="CP141615">
    <property type="protein sequence ID" value="WRP18626.1"/>
    <property type="molecule type" value="Genomic_DNA"/>
</dbReference>
<dbReference type="RefSeq" id="WP_324717899.1">
    <property type="nucleotide sequence ID" value="NZ_CP141615.1"/>
</dbReference>
<accession>A0ABZ1C0J8</accession>
<feature type="compositionally biased region" description="Basic and acidic residues" evidence="1">
    <location>
        <begin position="32"/>
        <end position="45"/>
    </location>
</feature>
<evidence type="ECO:0000313" key="2">
    <source>
        <dbReference type="EMBL" id="WRP18626.1"/>
    </source>
</evidence>
<sequence length="91" mass="10359">MTETPQTPARRYRWRRPKDTQDETAAQGPASGKEELKHEVARELGLEDDLQDPDELSVREAGKIGGQMVRRLIEAGKEQMARERSADEKAR</sequence>
<proteinExistence type="predicted"/>
<dbReference type="Gene3D" id="6.10.10.80">
    <property type="entry name" value="Small, acid-soluble spore protein, alpha/beta type-like"/>
    <property type="match status" value="1"/>
</dbReference>
<reference evidence="2 3" key="1">
    <citation type="journal article" date="2024" name="Front. Microbiol.">
        <title>Novel thermophilic genera Geochorda gen. nov. and Carboxydochorda gen. nov. from the deep terrestrial subsurface reveal the ecophysiological diversity in the class Limnochordia.</title>
        <authorList>
            <person name="Karnachuk O.V."/>
            <person name="Lukina A.P."/>
            <person name="Avakyan M.R."/>
            <person name="Kadnikov V.V."/>
            <person name="Begmatov S."/>
            <person name="Beletsky A.V."/>
            <person name="Vlasova K.G."/>
            <person name="Novikov A.A."/>
            <person name="Shcherbakova V.A."/>
            <person name="Mardanov A.V."/>
            <person name="Ravin N.V."/>
        </authorList>
    </citation>
    <scope>NUCLEOTIDE SEQUENCE [LARGE SCALE GENOMIC DNA]</scope>
    <source>
        <strain evidence="2 3">L945</strain>
    </source>
</reference>
<name>A0ABZ1C0J8_9FIRM</name>
<protein>
    <submittedName>
        <fullName evidence="2">Alpha/beta-type small acid-soluble spore protein</fullName>
    </submittedName>
</protein>
<dbReference type="InterPro" id="IPR038300">
    <property type="entry name" value="SASP_sf_alpha/beta"/>
</dbReference>
<feature type="region of interest" description="Disordered" evidence="1">
    <location>
        <begin position="1"/>
        <end position="66"/>
    </location>
</feature>
<evidence type="ECO:0000256" key="1">
    <source>
        <dbReference type="SAM" id="MobiDB-lite"/>
    </source>
</evidence>
<gene>
    <name evidence="2" type="ORF">U7230_06400</name>
</gene>
<dbReference type="Proteomes" id="UP001332192">
    <property type="component" value="Chromosome"/>
</dbReference>
<dbReference type="InterPro" id="IPR001448">
    <property type="entry name" value="SASP_alpha/beta-type"/>
</dbReference>
<evidence type="ECO:0000313" key="3">
    <source>
        <dbReference type="Proteomes" id="UP001332192"/>
    </source>
</evidence>